<evidence type="ECO:0000313" key="5">
    <source>
        <dbReference type="EMBL" id="KAG2190850.1"/>
    </source>
</evidence>
<dbReference type="InterPro" id="IPR027806">
    <property type="entry name" value="HARBI1_dom"/>
</dbReference>
<keyword evidence="2" id="KW-0479">Metal-binding</keyword>
<dbReference type="InterPro" id="IPR009057">
    <property type="entry name" value="Homeodomain-like_sf"/>
</dbReference>
<reference evidence="5" key="1">
    <citation type="submission" date="2020-12" db="EMBL/GenBank/DDBJ databases">
        <title>Metabolic potential, ecology and presence of endohyphal bacteria is reflected in genomic diversity of Mucoromycotina.</title>
        <authorList>
            <person name="Muszewska A."/>
            <person name="Okrasinska A."/>
            <person name="Steczkiewicz K."/>
            <person name="Drgas O."/>
            <person name="Orlowska M."/>
            <person name="Perlinska-Lenart U."/>
            <person name="Aleksandrzak-Piekarczyk T."/>
            <person name="Szatraj K."/>
            <person name="Zielenkiewicz U."/>
            <person name="Pilsyk S."/>
            <person name="Malc E."/>
            <person name="Mieczkowski P."/>
            <person name="Kruszewska J.S."/>
            <person name="Biernat P."/>
            <person name="Pawlowska J."/>
        </authorList>
    </citation>
    <scope>NUCLEOTIDE SEQUENCE</scope>
    <source>
        <strain evidence="5">WA0000017839</strain>
    </source>
</reference>
<dbReference type="AlphaFoldDB" id="A0A8H7UPL5"/>
<gene>
    <name evidence="5" type="ORF">INT47_005969</name>
</gene>
<evidence type="ECO:0000259" key="4">
    <source>
        <dbReference type="Pfam" id="PF13359"/>
    </source>
</evidence>
<proteinExistence type="predicted"/>
<comment type="caution">
    <text evidence="5">The sequence shown here is derived from an EMBL/GenBank/DDBJ whole genome shotgun (WGS) entry which is preliminary data.</text>
</comment>
<protein>
    <recommendedName>
        <fullName evidence="7">Transposase</fullName>
    </recommendedName>
</protein>
<dbReference type="EMBL" id="JAEPRD010000541">
    <property type="protein sequence ID" value="KAG2190850.1"/>
    <property type="molecule type" value="Genomic_DNA"/>
</dbReference>
<evidence type="ECO:0008006" key="7">
    <source>
        <dbReference type="Google" id="ProtNLM"/>
    </source>
</evidence>
<dbReference type="Pfam" id="PF13358">
    <property type="entry name" value="DDE_3"/>
    <property type="match status" value="1"/>
</dbReference>
<keyword evidence="6" id="KW-1185">Reference proteome</keyword>
<dbReference type="SUPFAM" id="SSF46689">
    <property type="entry name" value="Homeodomain-like"/>
    <property type="match status" value="1"/>
</dbReference>
<organism evidence="5 6">
    <name type="scientific">Mucor saturninus</name>
    <dbReference type="NCBI Taxonomy" id="64648"/>
    <lineage>
        <taxon>Eukaryota</taxon>
        <taxon>Fungi</taxon>
        <taxon>Fungi incertae sedis</taxon>
        <taxon>Mucoromycota</taxon>
        <taxon>Mucoromycotina</taxon>
        <taxon>Mucoromycetes</taxon>
        <taxon>Mucorales</taxon>
        <taxon>Mucorineae</taxon>
        <taxon>Mucoraceae</taxon>
        <taxon>Mucor</taxon>
    </lineage>
</organism>
<dbReference type="Proteomes" id="UP000603453">
    <property type="component" value="Unassembled WGS sequence"/>
</dbReference>
<dbReference type="GO" id="GO:0046872">
    <property type="term" value="F:metal ion binding"/>
    <property type="evidence" value="ECO:0007669"/>
    <property type="project" value="UniProtKB-KW"/>
</dbReference>
<dbReference type="PANTHER" id="PTHR46564:SF1">
    <property type="entry name" value="TRANSPOSASE"/>
    <property type="match status" value="1"/>
</dbReference>
<sequence>MSIDNLMSDMSLEEGVDLTSEVAYVNLYQLNSTLKKDDMVMAMECDDELAEELGLVADDILTDEEDDEELVTKTSIETEARVNNFCETHLNQPELKLNSKGKKPYRKYTDEQIDHFIDLIASGESVKSACESTGIALWSGYKYKKTYNNDPEHGLIRRKKRGAKGSLFKLKQHHAEWIISYIDDKPTAVLDQISESLCRTFETENLSISRSALHRFMRAYCALSMKRLEKIPARRNHIDVIEQRKLAVETWLGDEEMDFQKNCVFIDEAGFNVNITRNRGWSKRGTPAKAIVPSARSTSITILGAISVDGVIDISLRKPTSSVATKKRKVDGREVKINGRVGTRSEHFLTYLSSMMDCLDRNGLHGYYLVMDNAPIHKPAAIRELIENRGYKCVYLPPYSPFLNPIEEFWSKVKAETKRVLNSGPGIPKLDRYREYFLEWNDEEFIKICRMNKDSFLKLLRLIEGHAVFNNHSFIPQRDVHVQLAVTLRRLSHDGTGNSIEQIATLFGISKGSVTDYTNRCFKATTDNLHHLMSWPNKEQRERAAAAIRKQHFFHNCIGYIDGTHFRLSQKPTTAPNPITIERGQAGSMCDATCVEHASFMINREAKYFTCGDGSSHEYLLGDSGYALHPFVLTPYRRPQVVSSVKCEDFNKVHSSARVAVENTIGVLKGK</sequence>
<dbReference type="Gene3D" id="3.30.420.10">
    <property type="entry name" value="Ribonuclease H-like superfamily/Ribonuclease H"/>
    <property type="match status" value="1"/>
</dbReference>
<feature type="domain" description="DDE Tnp4" evidence="4">
    <location>
        <begin position="579"/>
        <end position="671"/>
    </location>
</feature>
<dbReference type="InterPro" id="IPR038717">
    <property type="entry name" value="Tc1-like_DDE_dom"/>
</dbReference>
<dbReference type="Pfam" id="PF13359">
    <property type="entry name" value="DDE_Tnp_4"/>
    <property type="match status" value="1"/>
</dbReference>
<dbReference type="InterPro" id="IPR036397">
    <property type="entry name" value="RNaseH_sf"/>
</dbReference>
<name>A0A8H7UPL5_9FUNG</name>
<evidence type="ECO:0000256" key="2">
    <source>
        <dbReference type="ARBA" id="ARBA00022723"/>
    </source>
</evidence>
<evidence type="ECO:0000256" key="1">
    <source>
        <dbReference type="ARBA" id="ARBA00001968"/>
    </source>
</evidence>
<dbReference type="InterPro" id="IPR047655">
    <property type="entry name" value="Transpos_IS630-like"/>
</dbReference>
<feature type="domain" description="Tc1-like transposase DDE" evidence="3">
    <location>
        <begin position="344"/>
        <end position="419"/>
    </location>
</feature>
<evidence type="ECO:0000259" key="3">
    <source>
        <dbReference type="Pfam" id="PF13358"/>
    </source>
</evidence>
<dbReference type="PANTHER" id="PTHR46564">
    <property type="entry name" value="TRANSPOSASE"/>
    <property type="match status" value="1"/>
</dbReference>
<dbReference type="NCBIfam" id="NF033545">
    <property type="entry name" value="transpos_IS630"/>
    <property type="match status" value="1"/>
</dbReference>
<dbReference type="GO" id="GO:0003676">
    <property type="term" value="F:nucleic acid binding"/>
    <property type="evidence" value="ECO:0007669"/>
    <property type="project" value="InterPro"/>
</dbReference>
<dbReference type="OrthoDB" id="9946389at2759"/>
<accession>A0A8H7UPL5</accession>
<comment type="cofactor">
    <cofactor evidence="1">
        <name>a divalent metal cation</name>
        <dbReference type="ChEBI" id="CHEBI:60240"/>
    </cofactor>
</comment>
<evidence type="ECO:0000313" key="6">
    <source>
        <dbReference type="Proteomes" id="UP000603453"/>
    </source>
</evidence>